<gene>
    <name evidence="2" type="ORF">FHS75_002769</name>
</gene>
<keyword evidence="3" id="KW-1185">Reference proteome</keyword>
<accession>A0A7Y9XXV6</accession>
<dbReference type="InterPro" id="IPR029044">
    <property type="entry name" value="Nucleotide-diphossugar_trans"/>
</dbReference>
<dbReference type="AlphaFoldDB" id="A0A7Y9XXV6"/>
<proteinExistence type="predicted"/>
<dbReference type="SUPFAM" id="SSF53448">
    <property type="entry name" value="Nucleotide-diphospho-sugar transferases"/>
    <property type="match status" value="1"/>
</dbReference>
<dbReference type="Pfam" id="PF13641">
    <property type="entry name" value="Glyco_tranf_2_3"/>
    <property type="match status" value="1"/>
</dbReference>
<protein>
    <submittedName>
        <fullName evidence="2">Adsorption protein B</fullName>
    </submittedName>
</protein>
<keyword evidence="1" id="KW-1133">Transmembrane helix</keyword>
<evidence type="ECO:0000313" key="3">
    <source>
        <dbReference type="Proteomes" id="UP000522081"/>
    </source>
</evidence>
<reference evidence="2 3" key="1">
    <citation type="submission" date="2020-07" db="EMBL/GenBank/DDBJ databases">
        <title>Genomic Encyclopedia of Type Strains, Phase IV (KMG-IV): sequencing the most valuable type-strain genomes for metagenomic binning, comparative biology and taxonomic classification.</title>
        <authorList>
            <person name="Goeker M."/>
        </authorList>
    </citation>
    <scope>NUCLEOTIDE SEQUENCE [LARGE SCALE GENOMIC DNA]</scope>
    <source>
        <strain evidence="2 3">DSM 29043</strain>
    </source>
</reference>
<evidence type="ECO:0000256" key="1">
    <source>
        <dbReference type="SAM" id="Phobius"/>
    </source>
</evidence>
<dbReference type="NCBIfam" id="NF011307">
    <property type="entry name" value="PRK14716.1-5"/>
    <property type="match status" value="1"/>
</dbReference>
<dbReference type="Gene3D" id="3.90.550.10">
    <property type="entry name" value="Spore Coat Polysaccharide Biosynthesis Protein SpsA, Chain A"/>
    <property type="match status" value="1"/>
</dbReference>
<name>A0A7Y9XXV6_9SPHN</name>
<dbReference type="EMBL" id="JACBZF010000005">
    <property type="protein sequence ID" value="NYH96430.1"/>
    <property type="molecule type" value="Genomic_DNA"/>
</dbReference>
<feature type="transmembrane region" description="Helical" evidence="1">
    <location>
        <begin position="379"/>
        <end position="399"/>
    </location>
</feature>
<dbReference type="Proteomes" id="UP000522081">
    <property type="component" value="Unassembled WGS sequence"/>
</dbReference>
<keyword evidence="1" id="KW-0812">Transmembrane</keyword>
<feature type="transmembrane region" description="Helical" evidence="1">
    <location>
        <begin position="20"/>
        <end position="44"/>
    </location>
</feature>
<evidence type="ECO:0000313" key="2">
    <source>
        <dbReference type="EMBL" id="NYH96430.1"/>
    </source>
</evidence>
<dbReference type="RefSeq" id="WP_244959095.1">
    <property type="nucleotide sequence ID" value="NZ_JACBZF010000005.1"/>
</dbReference>
<keyword evidence="1" id="KW-0472">Membrane</keyword>
<comment type="caution">
    <text evidence="2">The sequence shown here is derived from an EMBL/GenBank/DDBJ whole genome shotgun (WGS) entry which is preliminary data.</text>
</comment>
<sequence>MSDFVLQVLSALQIVERELLLFAAFWFVVSAVDEFAVDLGWLWLRLSGRARDVALAPGIEAEPLQGRIAVFVPAWHEAEVISHTVRHMLRAWSQDRFTVYVGCYANDSATVAAAMAGSDTDARIRLVIHDRAGPTTKADCLNRLYAAMGADEARTGRAFTSVVLHDAEDMVHPAALVAIDRGLADSDFVQLPVRPEPQPASPWIAGHYADEFTEAHAKSLVLRGAVGAAIPAAGVGCGFSRLALAGLAARRMGAGQAGPFEAECLTEDYELGLTFSRGTAKGRFLRLRDSGGELVATRSFFPATLEEAVRQKTRWIHGIALQGWDRLGWTGRAVDVWMALRDRRGPLTAIVLAAAYLLLVIEGVLLAARAAGWDGVQPLSPALEIMLVVSFSSFLWRAAWRYAFTAREYGVAEGIRSVLRIPVANVIAIMAGRRAMFSYARTLRGQQLSWDKTAHASHPSITARRAIAR</sequence>
<feature type="transmembrane region" description="Helical" evidence="1">
    <location>
        <begin position="347"/>
        <end position="367"/>
    </location>
</feature>
<organism evidence="2 3">
    <name type="scientific">Novosphingobium marinum</name>
    <dbReference type="NCBI Taxonomy" id="1514948"/>
    <lineage>
        <taxon>Bacteria</taxon>
        <taxon>Pseudomonadati</taxon>
        <taxon>Pseudomonadota</taxon>
        <taxon>Alphaproteobacteria</taxon>
        <taxon>Sphingomonadales</taxon>
        <taxon>Sphingomonadaceae</taxon>
        <taxon>Novosphingobium</taxon>
    </lineage>
</organism>